<dbReference type="SUPFAM" id="SSF53649">
    <property type="entry name" value="Alkaline phosphatase-like"/>
    <property type="match status" value="1"/>
</dbReference>
<gene>
    <name evidence="4" type="primary">acpA</name>
    <name evidence="4" type="ORF">IM725_17520</name>
</gene>
<keyword evidence="1" id="KW-0378">Hydrolase</keyword>
<dbReference type="Proteomes" id="UP000715965">
    <property type="component" value="Unassembled WGS sequence"/>
</dbReference>
<keyword evidence="3" id="KW-0732">Signal</keyword>
<dbReference type="CDD" id="cd16013">
    <property type="entry name" value="AcpA"/>
    <property type="match status" value="1"/>
</dbReference>
<reference evidence="4 5" key="1">
    <citation type="submission" date="2020-10" db="EMBL/GenBank/DDBJ databases">
        <title>Draft genome of Ramlibacter aquaticus LMG 30558.</title>
        <authorList>
            <person name="Props R."/>
        </authorList>
    </citation>
    <scope>NUCLEOTIDE SEQUENCE [LARGE SCALE GENOMIC DNA]</scope>
    <source>
        <strain evidence="4 5">LMG 30558</strain>
    </source>
</reference>
<dbReference type="PANTHER" id="PTHR31956">
    <property type="entry name" value="NON-SPECIFIC PHOSPHOLIPASE C4-RELATED"/>
    <property type="match status" value="1"/>
</dbReference>
<feature type="signal peptide" evidence="3">
    <location>
        <begin position="1"/>
        <end position="29"/>
    </location>
</feature>
<dbReference type="PANTHER" id="PTHR31956:SF1">
    <property type="entry name" value="NON-SPECIFIC PHOSPHOLIPASE C1"/>
    <property type="match status" value="1"/>
</dbReference>
<name>A0ABR9SJ58_9BURK</name>
<evidence type="ECO:0000256" key="2">
    <source>
        <dbReference type="SAM" id="MobiDB-lite"/>
    </source>
</evidence>
<dbReference type="EMBL" id="JADDOJ010000095">
    <property type="protein sequence ID" value="MBE7942372.1"/>
    <property type="molecule type" value="Genomic_DNA"/>
</dbReference>
<dbReference type="Gene3D" id="3.40.720.10">
    <property type="entry name" value="Alkaline Phosphatase, subunit A"/>
    <property type="match status" value="2"/>
</dbReference>
<proteinExistence type="predicted"/>
<organism evidence="4 5">
    <name type="scientific">Ramlibacter aquaticus</name>
    <dbReference type="NCBI Taxonomy" id="2780094"/>
    <lineage>
        <taxon>Bacteria</taxon>
        <taxon>Pseudomonadati</taxon>
        <taxon>Pseudomonadota</taxon>
        <taxon>Betaproteobacteria</taxon>
        <taxon>Burkholderiales</taxon>
        <taxon>Comamonadaceae</taxon>
        <taxon>Ramlibacter</taxon>
    </lineage>
</organism>
<evidence type="ECO:0000313" key="5">
    <source>
        <dbReference type="Proteomes" id="UP000715965"/>
    </source>
</evidence>
<keyword evidence="5" id="KW-1185">Reference proteome</keyword>
<comment type="caution">
    <text evidence="4">The sequence shown here is derived from an EMBL/GenBank/DDBJ whole genome shotgun (WGS) entry which is preliminary data.</text>
</comment>
<evidence type="ECO:0000256" key="3">
    <source>
        <dbReference type="SAM" id="SignalP"/>
    </source>
</evidence>
<evidence type="ECO:0000313" key="4">
    <source>
        <dbReference type="EMBL" id="MBE7942372.1"/>
    </source>
</evidence>
<dbReference type="Pfam" id="PF04185">
    <property type="entry name" value="Phosphoesterase"/>
    <property type="match status" value="1"/>
</dbReference>
<dbReference type="NCBIfam" id="TIGR03397">
    <property type="entry name" value="acid_phos_Burk"/>
    <property type="match status" value="1"/>
</dbReference>
<feature type="region of interest" description="Disordered" evidence="2">
    <location>
        <begin position="250"/>
        <end position="294"/>
    </location>
</feature>
<dbReference type="PROSITE" id="PS51257">
    <property type="entry name" value="PROKAR_LIPOPROTEIN"/>
    <property type="match status" value="1"/>
</dbReference>
<evidence type="ECO:0000256" key="1">
    <source>
        <dbReference type="ARBA" id="ARBA00022801"/>
    </source>
</evidence>
<protein>
    <submittedName>
        <fullName evidence="4">Acid phosphatase</fullName>
    </submittedName>
</protein>
<feature type="compositionally biased region" description="Pro residues" evidence="2">
    <location>
        <begin position="263"/>
        <end position="274"/>
    </location>
</feature>
<dbReference type="InterPro" id="IPR007312">
    <property type="entry name" value="Phosphoesterase"/>
</dbReference>
<dbReference type="RefSeq" id="WP_193781925.1">
    <property type="nucleotide sequence ID" value="NZ_JADDOJ010000095.1"/>
</dbReference>
<dbReference type="InterPro" id="IPR017850">
    <property type="entry name" value="Alkaline_phosphatase_core_sf"/>
</dbReference>
<feature type="compositionally biased region" description="Low complexity" evidence="2">
    <location>
        <begin position="275"/>
        <end position="285"/>
    </location>
</feature>
<dbReference type="InterPro" id="IPR017768">
    <property type="entry name" value="AcpA"/>
</dbReference>
<accession>A0ABR9SJ58</accession>
<sequence length="515" mass="55325">MRSQTLIRAPLRAAGLLAFLALAGCAVQAPPQPQGLPQAAADKLQRVGHVVVIYAENHSFDNMYGLFPGANGIANATPAQYTQLDHDGTPLPELVVFGANGKPDPAFPRMPNKPFRIDAPPVNRPPTTLVPSPIHAFFHNQEQINGGRNNMFAALSTVGGWVMGHYDGSQFRLWHWAQEYTLADNFFMGAFGGSYLNHQYLICACAPRHENAPAAMVARLDANGKLEKKPGSPSAREGAVQVWSSGGGQVTPDGFSVNTSQPPYQPSGVPPAPGGPLALADPAGSKAAGVPVPPQTARTVGDTLSARGIDWAWYAGGYRAALADGMQPPGVKRSVIYVRAPGSPNFQPHHQPFNYYARFAPGTADRERHLKDGEDFLQAIERGTLPPVAFYKPAGVNTQHPSYTDIATGDEHVAGVLEKLRASPQWKDMLVIVTYDENGGYWDHVAPPAGPGWGDRFGPGTRIPTLLVGPMVKRGFIDHTAYDTTSILKFITERFGLEPLPGVRRNMGDLTGALQ</sequence>
<feature type="chain" id="PRO_5047051811" evidence="3">
    <location>
        <begin position="30"/>
        <end position="515"/>
    </location>
</feature>